<dbReference type="Proteomes" id="UP000618754">
    <property type="component" value="Unassembled WGS sequence"/>
</dbReference>
<gene>
    <name evidence="2" type="ORF">IDJ75_11335</name>
</gene>
<reference evidence="2 3" key="1">
    <citation type="submission" date="2020-09" db="EMBL/GenBank/DDBJ databases">
        <title>Novel species of Mucilaginibacter isolated from a glacier on the Tibetan Plateau.</title>
        <authorList>
            <person name="Liu Q."/>
            <person name="Xin Y.-H."/>
        </authorList>
    </citation>
    <scope>NUCLEOTIDE SEQUENCE [LARGE SCALE GENOMIC DNA]</scope>
    <source>
        <strain evidence="2 3">CGMCC 1.13878</strain>
    </source>
</reference>
<dbReference type="EMBL" id="JACWMW010000002">
    <property type="protein sequence ID" value="MBD1385874.1"/>
    <property type="molecule type" value="Genomic_DNA"/>
</dbReference>
<proteinExistence type="predicted"/>
<name>A0ABR7X5L6_9SPHI</name>
<dbReference type="RefSeq" id="WP_191175725.1">
    <property type="nucleotide sequence ID" value="NZ_JACWMW010000002.1"/>
</dbReference>
<dbReference type="InterPro" id="IPR005094">
    <property type="entry name" value="Endonuclease_MobA/VirD2"/>
</dbReference>
<organism evidence="2 3">
    <name type="scientific">Mucilaginibacter rigui</name>
    <dbReference type="NCBI Taxonomy" id="534635"/>
    <lineage>
        <taxon>Bacteria</taxon>
        <taxon>Pseudomonadati</taxon>
        <taxon>Bacteroidota</taxon>
        <taxon>Sphingobacteriia</taxon>
        <taxon>Sphingobacteriales</taxon>
        <taxon>Sphingobacteriaceae</taxon>
        <taxon>Mucilaginibacter</taxon>
    </lineage>
</organism>
<dbReference type="Pfam" id="PF03432">
    <property type="entry name" value="Relaxase"/>
    <property type="match status" value="1"/>
</dbReference>
<sequence length="315" mass="35613">MIVKILAPAASFSGISYNTRKVDRNKGELMKVANFGPLQAFGNLKPRDYINYLSALSALNNNIKLPQFHAIISAKGRAYSKESLTEIAENWLREMGYGRQPYLIVFHKDTANNHVHMVTTRVDREGKKISSAYENVRAQKNIKQVLGYDFALQYKISTRAQFFMILESKGYPGIDPDENEIKAKISAFVPDKIRANVIADLLRQNKDHPDLASIMRKQFSIELLFHAAAGKKPYGYSIIDHDTKQVFKGSEVLSLKELNNSTFQSGSPAGSEDQGYSELETAINIQAISIADDVDDQQIHGMRRRRQRKVRTNTR</sequence>
<feature type="domain" description="MobA/VirD2-like nuclease" evidence="1">
    <location>
        <begin position="44"/>
        <end position="143"/>
    </location>
</feature>
<protein>
    <submittedName>
        <fullName evidence="2">Relaxase/mobilization nuclease domain-containing protein</fullName>
    </submittedName>
</protein>
<evidence type="ECO:0000259" key="1">
    <source>
        <dbReference type="Pfam" id="PF03432"/>
    </source>
</evidence>
<accession>A0ABR7X5L6</accession>
<comment type="caution">
    <text evidence="2">The sequence shown here is derived from an EMBL/GenBank/DDBJ whole genome shotgun (WGS) entry which is preliminary data.</text>
</comment>
<evidence type="ECO:0000313" key="2">
    <source>
        <dbReference type="EMBL" id="MBD1385874.1"/>
    </source>
</evidence>
<keyword evidence="3" id="KW-1185">Reference proteome</keyword>
<evidence type="ECO:0000313" key="3">
    <source>
        <dbReference type="Proteomes" id="UP000618754"/>
    </source>
</evidence>